<dbReference type="AlphaFoldDB" id="R9GQD6"/>
<keyword evidence="2" id="KW-1185">Reference proteome</keyword>
<comment type="caution">
    <text evidence="1">The sequence shown here is derived from an EMBL/GenBank/DDBJ whole genome shotgun (WGS) entry which is preliminary data.</text>
</comment>
<evidence type="ECO:0000313" key="1">
    <source>
        <dbReference type="EMBL" id="EOR93933.1"/>
    </source>
</evidence>
<sequence>MHIAAVIPIETGTPALEVMSCILTRNNGACAKHGVLWMVLPDLLYTF</sequence>
<evidence type="ECO:0000313" key="2">
    <source>
        <dbReference type="Proteomes" id="UP000014174"/>
    </source>
</evidence>
<protein>
    <submittedName>
        <fullName evidence="1">Uncharacterized protein</fullName>
    </submittedName>
</protein>
<reference evidence="1 2" key="1">
    <citation type="journal article" date="2013" name="Genome Announc.">
        <title>Draft Genome Sequence of Arcticibacter svalbardensis Strain MN12-7T, a Member of the Family Sphingobacteriaceae Isolated from an Arctic Soil Sample.</title>
        <authorList>
            <person name="Shivaji S."/>
            <person name="Ara S."/>
            <person name="Prasad S."/>
            <person name="Manasa B.P."/>
            <person name="Begum Z."/>
            <person name="Singh A."/>
            <person name="Kumar Pinnaka A."/>
        </authorList>
    </citation>
    <scope>NUCLEOTIDE SEQUENCE [LARGE SCALE GENOMIC DNA]</scope>
    <source>
        <strain evidence="1 2">MN12-7</strain>
    </source>
</reference>
<gene>
    <name evidence="1" type="ORF">ADIARSV_2926</name>
</gene>
<organism evidence="1 2">
    <name type="scientific">Arcticibacter svalbardensis MN12-7</name>
    <dbReference type="NCBI Taxonomy" id="1150600"/>
    <lineage>
        <taxon>Bacteria</taxon>
        <taxon>Pseudomonadati</taxon>
        <taxon>Bacteroidota</taxon>
        <taxon>Sphingobacteriia</taxon>
        <taxon>Sphingobacteriales</taxon>
        <taxon>Sphingobacteriaceae</taxon>
        <taxon>Arcticibacter</taxon>
    </lineage>
</organism>
<accession>R9GQD6</accession>
<dbReference type="Proteomes" id="UP000014174">
    <property type="component" value="Unassembled WGS sequence"/>
</dbReference>
<name>R9GQD6_9SPHI</name>
<dbReference type="EMBL" id="AQPN01000101">
    <property type="protein sequence ID" value="EOR93933.1"/>
    <property type="molecule type" value="Genomic_DNA"/>
</dbReference>
<proteinExistence type="predicted"/>